<dbReference type="Proteomes" id="UP000729182">
    <property type="component" value="Unassembled WGS sequence"/>
</dbReference>
<evidence type="ECO:0000313" key="11">
    <source>
        <dbReference type="EMBL" id="VST70436.1"/>
    </source>
</evidence>
<dbReference type="Proteomes" id="UP000437160">
    <property type="component" value="Unassembled WGS sequence"/>
</dbReference>
<dbReference type="EMBL" id="WNHN01000026">
    <property type="protein sequence ID" value="MTV77122.1"/>
    <property type="molecule type" value="Genomic_DNA"/>
</dbReference>
<dbReference type="OMA" id="QEEMMYF"/>
<dbReference type="EMBL" id="JAVPGZ010000206">
    <property type="protein sequence ID" value="MDS8038742.1"/>
    <property type="molecule type" value="Genomic_DNA"/>
</dbReference>
<keyword evidence="1" id="KW-1133">Transmembrane helix</keyword>
<evidence type="ECO:0000313" key="4">
    <source>
        <dbReference type="EMBL" id="COA35014.1"/>
    </source>
</evidence>
<dbReference type="Proteomes" id="UP000405447">
    <property type="component" value="Unassembled WGS sequence"/>
</dbReference>
<evidence type="ECO:0000313" key="5">
    <source>
        <dbReference type="EMBL" id="MDS8038742.1"/>
    </source>
</evidence>
<accession>A0A0B7L3N8</accession>
<dbReference type="EMBL" id="WNHU01000181">
    <property type="protein sequence ID" value="MTV44269.1"/>
    <property type="molecule type" value="Genomic_DNA"/>
</dbReference>
<evidence type="ECO:0000313" key="8">
    <source>
        <dbReference type="EMBL" id="MTV90854.1"/>
    </source>
</evidence>
<dbReference type="EMBL" id="WNIB01000080">
    <property type="protein sequence ID" value="MTV90854.1"/>
    <property type="molecule type" value="Genomic_DNA"/>
</dbReference>
<dbReference type="EMBL" id="CABCSJ010000005">
    <property type="protein sequence ID" value="VST70436.1"/>
    <property type="molecule type" value="Genomic_DNA"/>
</dbReference>
<dbReference type="Proteomes" id="UP000043005">
    <property type="component" value="Unassembled WGS sequence"/>
</dbReference>
<evidence type="ECO:0000313" key="7">
    <source>
        <dbReference type="EMBL" id="MTV77122.1"/>
    </source>
</evidence>
<organism evidence="10 19">
    <name type="scientific">Streptococcus pneumoniae</name>
    <dbReference type="NCBI Taxonomy" id="1313"/>
    <lineage>
        <taxon>Bacteria</taxon>
        <taxon>Bacillati</taxon>
        <taxon>Bacillota</taxon>
        <taxon>Bacilli</taxon>
        <taxon>Lactobacillales</taxon>
        <taxon>Streptococcaceae</taxon>
        <taxon>Streptococcus</taxon>
    </lineage>
</organism>
<dbReference type="EMBL" id="CKTV01000031">
    <property type="protein sequence ID" value="CJA51376.1"/>
    <property type="molecule type" value="Genomic_DNA"/>
</dbReference>
<evidence type="ECO:0000313" key="13">
    <source>
        <dbReference type="Proteomes" id="UP000042967"/>
    </source>
</evidence>
<keyword evidence="1" id="KW-0812">Transmembrane</keyword>
<evidence type="ECO:0000313" key="12">
    <source>
        <dbReference type="Proteomes" id="UP000042512"/>
    </source>
</evidence>
<reference evidence="11 15" key="2">
    <citation type="submission" date="2019-04" db="EMBL/GenBank/DDBJ databases">
        <authorList>
            <consortium name="Pathogen Informatics"/>
        </authorList>
    </citation>
    <scope>NUCLEOTIDE SEQUENCE [LARGE SCALE GENOMIC DNA]</scope>
    <source>
        <strain evidence="11 15">GPSC535</strain>
    </source>
</reference>
<sequence>MELVLPNNYVVLEQEEMMYLDGGFSIPRWPVATAINIAFNGVLGGGAISLVRNYIRNYGLRRVTSAIAGAAARYVGVRVANRVAGFALSAINGFAAWMSIGDAITTIWANNDVNRRDPNLNALW</sequence>
<evidence type="ECO:0000313" key="16">
    <source>
        <dbReference type="Proteomes" id="UP000437160"/>
    </source>
</evidence>
<feature type="transmembrane region" description="Helical" evidence="1">
    <location>
        <begin position="29"/>
        <end position="51"/>
    </location>
</feature>
<evidence type="ECO:0000256" key="1">
    <source>
        <dbReference type="SAM" id="Phobius"/>
    </source>
</evidence>
<dbReference type="Proteomes" id="UP001184693">
    <property type="component" value="Unassembled WGS sequence"/>
</dbReference>
<evidence type="ECO:0000313" key="18">
    <source>
        <dbReference type="Proteomes" id="UP000476212"/>
    </source>
</evidence>
<evidence type="ECO:0000313" key="10">
    <source>
        <dbReference type="EMBL" id="MTW25118.1"/>
    </source>
</evidence>
<reference evidence="5" key="4">
    <citation type="submission" date="2023-06" db="EMBL/GenBank/DDBJ databases">
        <title>PCVPA Blantyre Malawi Pneumococcal carriage surveillance isolates.</title>
        <authorList>
            <person name="Obolski U."/>
            <person name="Swarthout T.D."/>
            <person name="Kalizang'Oma A."/>
            <person name="Mwalukomo T.S."/>
            <person name="Cave R."/>
            <person name="Brown C."/>
            <person name="Cornick J."/>
            <person name="Kamng'Ona A."/>
            <person name="Msefula J."/>
            <person name="French N."/>
            <person name="Hyderman R."/>
        </authorList>
    </citation>
    <scope>NUCLEOTIDE SEQUENCE</scope>
    <source>
        <strain evidence="5">BVY8TH</strain>
    </source>
</reference>
<dbReference type="EMBL" id="CQVU01000020">
    <property type="protein sequence ID" value="COA35014.1"/>
    <property type="molecule type" value="Genomic_DNA"/>
</dbReference>
<dbReference type="Proteomes" id="UP000467349">
    <property type="component" value="Unassembled WGS sequence"/>
</dbReference>
<dbReference type="EMBL" id="WNHS01000048">
    <property type="protein sequence ID" value="MTW25118.1"/>
    <property type="molecule type" value="Genomic_DNA"/>
</dbReference>
<dbReference type="Proteomes" id="UP000490982">
    <property type="component" value="Unassembled WGS sequence"/>
</dbReference>
<name>A0A0B7L3N8_STREE</name>
<dbReference type="AlphaFoldDB" id="A0A0B7L3N8"/>
<comment type="caution">
    <text evidence="10">The sequence shown here is derived from an EMBL/GenBank/DDBJ whole genome shotgun (WGS) entry which is preliminary data.</text>
</comment>
<evidence type="ECO:0000313" key="3">
    <source>
        <dbReference type="EMBL" id="CJA51376.1"/>
    </source>
</evidence>
<proteinExistence type="predicted"/>
<evidence type="ECO:0000313" key="17">
    <source>
        <dbReference type="Proteomes" id="UP000467349"/>
    </source>
</evidence>
<reference evidence="16 17" key="3">
    <citation type="submission" date="2019-11" db="EMBL/GenBank/DDBJ databases">
        <title>Growth characteristics of pneumococcus vary with the chemical composition of the capsule and with environmental conditions.</title>
        <authorList>
            <person name="Tothpal A."/>
            <person name="Desobry K."/>
            <person name="Joshi S."/>
            <person name="Wyllie A.L."/>
            <person name="Weinberger D.M."/>
        </authorList>
    </citation>
    <scope>NUCLEOTIDE SEQUENCE [LARGE SCALE GENOMIC DNA]</scope>
    <source>
        <strain evidence="17">pnumococcus09N</strain>
        <strain evidence="6">Pnumococcus09N</strain>
        <strain evidence="7">Pnumococcus10A</strain>
        <strain evidence="18">pnumococcus15C</strain>
        <strain evidence="8">Pnumococcus15C</strain>
        <strain evidence="16">pnumococcus19F</strain>
        <strain evidence="9">Pnumococcus19F</strain>
        <strain evidence="19">pnumococcus23A</strain>
        <strain evidence="10">Pnumococcus23A</strain>
    </source>
</reference>
<evidence type="ECO:0000313" key="15">
    <source>
        <dbReference type="Proteomes" id="UP000405447"/>
    </source>
</evidence>
<dbReference type="Proteomes" id="UP000042967">
    <property type="component" value="Unassembled WGS sequence"/>
</dbReference>
<evidence type="ECO:0000313" key="6">
    <source>
        <dbReference type="EMBL" id="MTV44269.1"/>
    </source>
</evidence>
<keyword evidence="1" id="KW-0472">Membrane</keyword>
<evidence type="ECO:0000313" key="9">
    <source>
        <dbReference type="EMBL" id="MTV99436.1"/>
    </source>
</evidence>
<gene>
    <name evidence="2" type="ORF">ERS020485_02014</name>
    <name evidence="4" type="ORF">ERS020924_01826</name>
    <name evidence="3" type="ORF">ERS021383_01660</name>
    <name evidence="7" type="ORF">GM535_07455</name>
    <name evidence="9" type="ORF">GM536_10265</name>
    <name evidence="10" type="ORF">GM537_09845</name>
    <name evidence="8" type="ORF">GM544_10335</name>
    <name evidence="6" type="ORF">GM545_11945</name>
    <name evidence="5" type="ORF">RLG82_07000</name>
    <name evidence="11" type="ORF">SAMEA3389245_01365</name>
</gene>
<dbReference type="Proteomes" id="UP000476212">
    <property type="component" value="Unassembled WGS sequence"/>
</dbReference>
<dbReference type="Proteomes" id="UP000042512">
    <property type="component" value="Unassembled WGS sequence"/>
</dbReference>
<dbReference type="RefSeq" id="WP_000424474.1">
    <property type="nucleotide sequence ID" value="NZ_AP018391.1"/>
</dbReference>
<reference evidence="12 13" key="1">
    <citation type="submission" date="2015-03" db="EMBL/GenBank/DDBJ databases">
        <authorList>
            <consortium name="Pathogen Informatics"/>
            <person name="Murphy D."/>
        </authorList>
    </citation>
    <scope>NUCLEOTIDE SEQUENCE [LARGE SCALE GENOMIC DNA]</scope>
    <source>
        <strain evidence="4 13">SMRU1414</strain>
        <strain evidence="3 14">SMRU1873</strain>
        <strain evidence="2 12">SMRU975</strain>
    </source>
</reference>
<evidence type="ECO:0000313" key="2">
    <source>
        <dbReference type="EMBL" id="CIY92153.1"/>
    </source>
</evidence>
<evidence type="ECO:0000313" key="14">
    <source>
        <dbReference type="Proteomes" id="UP000043005"/>
    </source>
</evidence>
<protein>
    <submittedName>
        <fullName evidence="11">Membrane protein</fullName>
    </submittedName>
    <submittedName>
        <fullName evidence="10">SPH_0224 family bacteriocin-like peptide</fullName>
    </submittedName>
</protein>
<dbReference type="EMBL" id="WNIA01000082">
    <property type="protein sequence ID" value="MTV99436.1"/>
    <property type="molecule type" value="Genomic_DNA"/>
</dbReference>
<evidence type="ECO:0000313" key="19">
    <source>
        <dbReference type="Proteomes" id="UP000490982"/>
    </source>
</evidence>
<dbReference type="EMBL" id="CKRE01000045">
    <property type="protein sequence ID" value="CIY92153.1"/>
    <property type="molecule type" value="Genomic_DNA"/>
</dbReference>